<accession>A0A4C1ZU79</accession>
<dbReference type="EMBL" id="BGZK01002132">
    <property type="protein sequence ID" value="GBP91002.1"/>
    <property type="molecule type" value="Genomic_DNA"/>
</dbReference>
<name>A0A4C1ZU79_EUMVA</name>
<evidence type="ECO:0000313" key="1">
    <source>
        <dbReference type="EMBL" id="GBP91002.1"/>
    </source>
</evidence>
<comment type="caution">
    <text evidence="1">The sequence shown here is derived from an EMBL/GenBank/DDBJ whole genome shotgun (WGS) entry which is preliminary data.</text>
</comment>
<dbReference type="OrthoDB" id="6436865at2759"/>
<protein>
    <recommendedName>
        <fullName evidence="3">Nucleic-acid-binding protein from transposon X-element</fullName>
    </recommendedName>
</protein>
<reference evidence="1 2" key="1">
    <citation type="journal article" date="2019" name="Commun. Biol.">
        <title>The bagworm genome reveals a unique fibroin gene that provides high tensile strength.</title>
        <authorList>
            <person name="Kono N."/>
            <person name="Nakamura H."/>
            <person name="Ohtoshi R."/>
            <person name="Tomita M."/>
            <person name="Numata K."/>
            <person name="Arakawa K."/>
        </authorList>
    </citation>
    <scope>NUCLEOTIDE SEQUENCE [LARGE SCALE GENOMIC DNA]</scope>
</reference>
<evidence type="ECO:0008006" key="3">
    <source>
        <dbReference type="Google" id="ProtNLM"/>
    </source>
</evidence>
<keyword evidence="2" id="KW-1185">Reference proteome</keyword>
<dbReference type="Proteomes" id="UP000299102">
    <property type="component" value="Unassembled WGS sequence"/>
</dbReference>
<gene>
    <name evidence="1" type="ORF">EVAR_69891_1</name>
</gene>
<sequence length="213" mass="23131">MDHPPDDTGQPSINVLPSLLGPPSPASFVTVSGATTMSCSENEINKKKRFTKAQCRSQPTCFKCGNAHVGESCTVREDEISCLHCLSRHTATRKLCPELDRQKRIKISMTEKSISYTEASKKHSIGKSYANAATSSLSNPTAQKSQLTHFRVPGFVCIRDNRSDGYSSAAVLIRNHTPFSPVGIPAHGDGFQAVIVKFDGTTFLSLYIALPCL</sequence>
<organism evidence="1 2">
    <name type="scientific">Eumeta variegata</name>
    <name type="common">Bagworm moth</name>
    <name type="synonym">Eumeta japonica</name>
    <dbReference type="NCBI Taxonomy" id="151549"/>
    <lineage>
        <taxon>Eukaryota</taxon>
        <taxon>Metazoa</taxon>
        <taxon>Ecdysozoa</taxon>
        <taxon>Arthropoda</taxon>
        <taxon>Hexapoda</taxon>
        <taxon>Insecta</taxon>
        <taxon>Pterygota</taxon>
        <taxon>Neoptera</taxon>
        <taxon>Endopterygota</taxon>
        <taxon>Lepidoptera</taxon>
        <taxon>Glossata</taxon>
        <taxon>Ditrysia</taxon>
        <taxon>Tineoidea</taxon>
        <taxon>Psychidae</taxon>
        <taxon>Oiketicinae</taxon>
        <taxon>Eumeta</taxon>
    </lineage>
</organism>
<proteinExistence type="predicted"/>
<dbReference type="AlphaFoldDB" id="A0A4C1ZU79"/>
<evidence type="ECO:0000313" key="2">
    <source>
        <dbReference type="Proteomes" id="UP000299102"/>
    </source>
</evidence>